<dbReference type="Proteomes" id="UP000811619">
    <property type="component" value="Unassembled WGS sequence"/>
</dbReference>
<dbReference type="EMBL" id="SRPY01000132">
    <property type="protein sequence ID" value="KAG5928196.1"/>
    <property type="molecule type" value="Genomic_DNA"/>
</dbReference>
<feature type="compositionally biased region" description="Polar residues" evidence="1">
    <location>
        <begin position="12"/>
        <end position="22"/>
    </location>
</feature>
<dbReference type="AlphaFoldDB" id="A0A8K0JAY8"/>
<proteinExistence type="predicted"/>
<evidence type="ECO:0000256" key="1">
    <source>
        <dbReference type="SAM" id="MobiDB-lite"/>
    </source>
</evidence>
<accession>A0A8K0JAY8</accession>
<evidence type="ECO:0000313" key="3">
    <source>
        <dbReference type="Proteomes" id="UP000811619"/>
    </source>
</evidence>
<feature type="region of interest" description="Disordered" evidence="1">
    <location>
        <begin position="327"/>
        <end position="368"/>
    </location>
</feature>
<reference evidence="2" key="1">
    <citation type="journal article" date="2020" name="bioRxiv">
        <title>Whole genome comparisons of ergot fungi reveals the divergence and evolution of species within the genus Claviceps are the result of varying mechanisms driving genome evolution and host range expansion.</title>
        <authorList>
            <person name="Wyka S.A."/>
            <person name="Mondo S.J."/>
            <person name="Liu M."/>
            <person name="Dettman J."/>
            <person name="Nalam V."/>
            <person name="Broders K.D."/>
        </authorList>
    </citation>
    <scope>NUCLEOTIDE SEQUENCE</scope>
    <source>
        <strain evidence="2">CCC 489</strain>
    </source>
</reference>
<feature type="region of interest" description="Disordered" evidence="1">
    <location>
        <begin position="1"/>
        <end position="126"/>
    </location>
</feature>
<feature type="compositionally biased region" description="Polar residues" evidence="1">
    <location>
        <begin position="108"/>
        <end position="120"/>
    </location>
</feature>
<dbReference type="OrthoDB" id="5204927at2759"/>
<keyword evidence="3" id="KW-1185">Reference proteome</keyword>
<sequence>MAAQTGIEASSKPKSQLAQSQPVDPYELSRRLSVVLAEQKARSDRKRRQPTTAVAVQLEQHSLSSGPHRNDYQSLSSSADRAKTEVGITHKTGRLPLHEGPSLHHLNLQKSSTSSTQNVQDEPENKHTYRHIPKVAASQFASTTMAESTSEKASIHVLSRQAIRFHLDGPNANLAVRRLNDSDAPCEKNRAMKRAQSMRERQYKRNPIDKTRLPATSELDMALYPTKPCHMHQDDLKCDNTVDVESGDSRRMSAGSMMGRLEPRHVEAFDQTAASLSPEKPDLVGHPKQQRVDWTQSDETRIASTVVQPLHTRSELRKAESKWKLRGRLGSFGRHNKEYKPPTPPEEAGALDAPPKSPITGFLSRFKR</sequence>
<evidence type="ECO:0000313" key="2">
    <source>
        <dbReference type="EMBL" id="KAG5928196.1"/>
    </source>
</evidence>
<organism evidence="2 3">
    <name type="scientific">Claviceps africana</name>
    <dbReference type="NCBI Taxonomy" id="83212"/>
    <lineage>
        <taxon>Eukaryota</taxon>
        <taxon>Fungi</taxon>
        <taxon>Dikarya</taxon>
        <taxon>Ascomycota</taxon>
        <taxon>Pezizomycotina</taxon>
        <taxon>Sordariomycetes</taxon>
        <taxon>Hypocreomycetidae</taxon>
        <taxon>Hypocreales</taxon>
        <taxon>Clavicipitaceae</taxon>
        <taxon>Claviceps</taxon>
    </lineage>
</organism>
<name>A0A8K0JAY8_9HYPO</name>
<feature type="compositionally biased region" description="Polar residues" evidence="1">
    <location>
        <begin position="50"/>
        <end position="79"/>
    </location>
</feature>
<gene>
    <name evidence="2" type="ORF">E4U42_001136</name>
</gene>
<protein>
    <submittedName>
        <fullName evidence="2">Uncharacterized protein</fullName>
    </submittedName>
</protein>
<comment type="caution">
    <text evidence="2">The sequence shown here is derived from an EMBL/GenBank/DDBJ whole genome shotgun (WGS) entry which is preliminary data.</text>
</comment>